<comment type="caution">
    <text evidence="6">The sequence shown here is derived from an EMBL/GenBank/DDBJ whole genome shotgun (WGS) entry which is preliminary data.</text>
</comment>
<keyword evidence="1 4" id="KW-0597">Phosphoprotein</keyword>
<dbReference type="InterPro" id="IPR001789">
    <property type="entry name" value="Sig_transdc_resp-reg_receiver"/>
</dbReference>
<evidence type="ECO:0000259" key="5">
    <source>
        <dbReference type="PROSITE" id="PS50110"/>
    </source>
</evidence>
<dbReference type="SMART" id="SM00448">
    <property type="entry name" value="REC"/>
    <property type="match status" value="1"/>
</dbReference>
<reference evidence="6 7" key="1">
    <citation type="submission" date="2020-08" db="EMBL/GenBank/DDBJ databases">
        <title>Genomic Encyclopedia of Type Strains, Phase IV (KMG-IV): sequencing the most valuable type-strain genomes for metagenomic binning, comparative biology and taxonomic classification.</title>
        <authorList>
            <person name="Goeker M."/>
        </authorList>
    </citation>
    <scope>NUCLEOTIDE SEQUENCE [LARGE SCALE GENOMIC DNA]</scope>
    <source>
        <strain evidence="6 7">DSM 4737</strain>
    </source>
</reference>
<dbReference type="EMBL" id="JACHOR010000001">
    <property type="protein sequence ID" value="MBB5744941.1"/>
    <property type="molecule type" value="Genomic_DNA"/>
</dbReference>
<dbReference type="InterPro" id="IPR011006">
    <property type="entry name" value="CheY-like_superfamily"/>
</dbReference>
<sequence>MYDATLNTGLDDRKPHDENVARLCALYDARLGESDAVLSAEGQDELIAMAGIFDLDTDRPAQAIWRDLRAVLVRQAPGTEARTFVTDASSSLTLMVVEDDPAMALELTEALADAGHRVIGPFHNAEAAEVSAALHTIDLALLDINLSGDGTGADLARALRDRWGVPSIFLSGDVSATAQHAALAQGIVIKPYGTADVLDAVARATRPPVEPS</sequence>
<evidence type="ECO:0000256" key="1">
    <source>
        <dbReference type="ARBA" id="ARBA00022553"/>
    </source>
</evidence>
<feature type="modified residue" description="4-aspartylphosphate" evidence="4">
    <location>
        <position position="143"/>
    </location>
</feature>
<evidence type="ECO:0000256" key="3">
    <source>
        <dbReference type="ARBA" id="ARBA00023125"/>
    </source>
</evidence>
<dbReference type="GO" id="GO:0032993">
    <property type="term" value="C:protein-DNA complex"/>
    <property type="evidence" value="ECO:0007669"/>
    <property type="project" value="TreeGrafter"/>
</dbReference>
<dbReference type="PROSITE" id="PS50110">
    <property type="entry name" value="RESPONSE_REGULATORY"/>
    <property type="match status" value="1"/>
</dbReference>
<dbReference type="GO" id="GO:0006355">
    <property type="term" value="P:regulation of DNA-templated transcription"/>
    <property type="evidence" value="ECO:0007669"/>
    <property type="project" value="TreeGrafter"/>
</dbReference>
<dbReference type="GO" id="GO:0005829">
    <property type="term" value="C:cytosol"/>
    <property type="evidence" value="ECO:0007669"/>
    <property type="project" value="TreeGrafter"/>
</dbReference>
<dbReference type="RefSeq" id="WP_183211890.1">
    <property type="nucleotide sequence ID" value="NZ_JACHOR010000001.1"/>
</dbReference>
<keyword evidence="2" id="KW-0902">Two-component regulatory system</keyword>
<proteinExistence type="predicted"/>
<gene>
    <name evidence="6" type="ORF">GGR13_000513</name>
</gene>
<dbReference type="Gene3D" id="3.40.50.2300">
    <property type="match status" value="1"/>
</dbReference>
<dbReference type="InterPro" id="IPR039420">
    <property type="entry name" value="WalR-like"/>
</dbReference>
<dbReference type="GO" id="GO:0000976">
    <property type="term" value="F:transcription cis-regulatory region binding"/>
    <property type="evidence" value="ECO:0007669"/>
    <property type="project" value="TreeGrafter"/>
</dbReference>
<evidence type="ECO:0000313" key="7">
    <source>
        <dbReference type="Proteomes" id="UP000545037"/>
    </source>
</evidence>
<dbReference type="Proteomes" id="UP000545037">
    <property type="component" value="Unassembled WGS sequence"/>
</dbReference>
<protein>
    <submittedName>
        <fullName evidence="6">CheY-like chemotaxis protein</fullName>
    </submittedName>
</protein>
<evidence type="ECO:0000256" key="4">
    <source>
        <dbReference type="PROSITE-ProRule" id="PRU00169"/>
    </source>
</evidence>
<dbReference type="PANTHER" id="PTHR48111">
    <property type="entry name" value="REGULATOR OF RPOS"/>
    <property type="match status" value="1"/>
</dbReference>
<feature type="domain" description="Response regulatory" evidence="5">
    <location>
        <begin position="93"/>
        <end position="205"/>
    </location>
</feature>
<evidence type="ECO:0000313" key="6">
    <source>
        <dbReference type="EMBL" id="MBB5744941.1"/>
    </source>
</evidence>
<dbReference type="PANTHER" id="PTHR48111:SF40">
    <property type="entry name" value="PHOSPHATE REGULON TRANSCRIPTIONAL REGULATORY PROTEIN PHOB"/>
    <property type="match status" value="1"/>
</dbReference>
<organism evidence="6 7">
    <name type="scientific">Brevundimonas variabilis</name>
    <dbReference type="NCBI Taxonomy" id="74312"/>
    <lineage>
        <taxon>Bacteria</taxon>
        <taxon>Pseudomonadati</taxon>
        <taxon>Pseudomonadota</taxon>
        <taxon>Alphaproteobacteria</taxon>
        <taxon>Caulobacterales</taxon>
        <taxon>Caulobacteraceae</taxon>
        <taxon>Brevundimonas</taxon>
    </lineage>
</organism>
<dbReference type="SUPFAM" id="SSF52172">
    <property type="entry name" value="CheY-like"/>
    <property type="match status" value="1"/>
</dbReference>
<dbReference type="Pfam" id="PF00072">
    <property type="entry name" value="Response_reg"/>
    <property type="match status" value="1"/>
</dbReference>
<name>A0A7W9FCZ9_9CAUL</name>
<keyword evidence="3" id="KW-0238">DNA-binding</keyword>
<dbReference type="AlphaFoldDB" id="A0A7W9FCZ9"/>
<evidence type="ECO:0000256" key="2">
    <source>
        <dbReference type="ARBA" id="ARBA00023012"/>
    </source>
</evidence>
<dbReference type="GO" id="GO:0000156">
    <property type="term" value="F:phosphorelay response regulator activity"/>
    <property type="evidence" value="ECO:0007669"/>
    <property type="project" value="TreeGrafter"/>
</dbReference>
<accession>A0A7W9FCZ9</accession>
<keyword evidence="7" id="KW-1185">Reference proteome</keyword>